<dbReference type="PANTHER" id="PTHR33050:SF7">
    <property type="entry name" value="RIBONUCLEASE H"/>
    <property type="match status" value="1"/>
</dbReference>
<sequence length="1027" mass="111065">TDAFVRSFEGLSPSKQQRFVQAILGSARSAPLLASAASTTHLTAAVSTALETDDSARNLVAAPGSSVASHPVPATANPSTVSDFQSGSVEPCATAHLRAAPTPLVSTTSAADPFGFPSDDLLDLEHGFAGATAVHTTAPVHPIPATHTATSDVIAAHLAPVAAVTHGATGPVLSVPSPAVARELSAAATGSTAPASLPLSHQAHDPSLLLGYDPQGTVGTVVQLPCQLTLNKVGNSSYVDLWSFTPEGMAAGFTKVPMLSGTGRHLLDQLGTELELPKGISDELLPFESYFRASQKHVEVIKYVARQQVDPVKRTILTNEAAVWEQAYRRIMDRPGRWAMSAKYSALLRQHYYNSTIGSTRPNPSLFQPEIWKHVVAVRQGNEWEGYLSPEPTHGILGALSSSAPGPSRAHHRSAGRGQYPAPGRPFRASSQGVSRTASGACFICGRTKSEAPHDFATCKSPAAGRTTPFAYRNAHGHLLRVSDNSPTELSSVGLLHRLRPELSGSARPLNAEGFESVLESLNLLDDFGDLLAGLRDGFDFGIPPLRETRTPPNHVSASANSEALQIIAEKEMARGRWAGPYDRARVESEIGPFQTSPLGLIPKSNGSWRLVQDLSYPRDGSYDSINKFIISDEFLTTWDNVSEVFAAMLELGSGVEGATFDAMEAFRGILASRSQLPGLVIQLQEGVFYIDFFLPFGLVSATGVWGRVADCVKAIIMARLLRRVRIFRWVDDFLVLRLDPSVTAEEVIAATEGLDFPWNRAKTVDFCPCPKYVGWVFNISDRKHVAFVARDLRPFLGELGLFIAHWPEGKSFQKRVVQPDVRRECDLWLTALAQVPFVRSFAPPPRDFDQTVWVDASTEWGVGVVVGDAWAAWRWHEGWQRDGRGIGWGEAVALELGMLAAISQGAQGSRITFRSDNQGVIACYKLGRSRSRQINTVLKRVVALERDHNGPVSNLSKFPHLCLPTSMLFPSIDYVLKEHRRLNAGRGKVQLGSFGGGTDADMNIPSAFPPPLGPSVFSSDEASLRL</sequence>
<keyword evidence="3" id="KW-1185">Reference proteome</keyword>
<name>A0A8X7MKC0_9BASI</name>
<organism evidence="2 3">
    <name type="scientific">Tilletia controversa</name>
    <name type="common">dwarf bunt fungus</name>
    <dbReference type="NCBI Taxonomy" id="13291"/>
    <lineage>
        <taxon>Eukaryota</taxon>
        <taxon>Fungi</taxon>
        <taxon>Dikarya</taxon>
        <taxon>Basidiomycota</taxon>
        <taxon>Ustilaginomycotina</taxon>
        <taxon>Exobasidiomycetes</taxon>
        <taxon>Tilletiales</taxon>
        <taxon>Tilletiaceae</taxon>
        <taxon>Tilletia</taxon>
    </lineage>
</organism>
<feature type="region of interest" description="Disordered" evidence="1">
    <location>
        <begin position="64"/>
        <end position="83"/>
    </location>
</feature>
<dbReference type="EMBL" id="LWDE02001820">
    <property type="protein sequence ID" value="KAE8239274.1"/>
    <property type="molecule type" value="Genomic_DNA"/>
</dbReference>
<feature type="region of interest" description="Disordered" evidence="1">
    <location>
        <begin position="401"/>
        <end position="432"/>
    </location>
</feature>
<evidence type="ECO:0000313" key="2">
    <source>
        <dbReference type="EMBL" id="KAE8239274.1"/>
    </source>
</evidence>
<feature type="non-terminal residue" evidence="2">
    <location>
        <position position="1027"/>
    </location>
</feature>
<dbReference type="Proteomes" id="UP000077684">
    <property type="component" value="Unassembled WGS sequence"/>
</dbReference>
<dbReference type="PANTHER" id="PTHR33050">
    <property type="entry name" value="REVERSE TRANSCRIPTASE DOMAIN-CONTAINING PROTEIN"/>
    <property type="match status" value="1"/>
</dbReference>
<comment type="caution">
    <text evidence="2">The sequence shown here is derived from an EMBL/GenBank/DDBJ whole genome shotgun (WGS) entry which is preliminary data.</text>
</comment>
<gene>
    <name evidence="2" type="ORF">A4X06_0g8395</name>
</gene>
<protein>
    <recommendedName>
        <fullName evidence="4">Reverse transcriptase domain-containing protein</fullName>
    </recommendedName>
</protein>
<reference evidence="2" key="2">
    <citation type="journal article" date="2019" name="IMA Fungus">
        <title>Genome sequencing and comparison of five Tilletia species to identify candidate genes for the detection of regulated species infecting wheat.</title>
        <authorList>
            <person name="Nguyen H.D.T."/>
            <person name="Sultana T."/>
            <person name="Kesanakurti P."/>
            <person name="Hambleton S."/>
        </authorList>
    </citation>
    <scope>NUCLEOTIDE SEQUENCE</scope>
    <source>
        <strain evidence="2">DAOMC 236426</strain>
    </source>
</reference>
<dbReference type="AlphaFoldDB" id="A0A8X7MKC0"/>
<dbReference type="InterPro" id="IPR052055">
    <property type="entry name" value="Hepadnavirus_pol/RT"/>
</dbReference>
<dbReference type="InterPro" id="IPR043502">
    <property type="entry name" value="DNA/RNA_pol_sf"/>
</dbReference>
<evidence type="ECO:0000256" key="1">
    <source>
        <dbReference type="SAM" id="MobiDB-lite"/>
    </source>
</evidence>
<dbReference type="SUPFAM" id="SSF56672">
    <property type="entry name" value="DNA/RNA polymerases"/>
    <property type="match status" value="1"/>
</dbReference>
<evidence type="ECO:0000313" key="3">
    <source>
        <dbReference type="Proteomes" id="UP000077684"/>
    </source>
</evidence>
<accession>A0A8X7MKC0</accession>
<reference evidence="2" key="1">
    <citation type="submission" date="2016-04" db="EMBL/GenBank/DDBJ databases">
        <authorList>
            <person name="Nguyen H.D."/>
            <person name="Samba Siva P."/>
            <person name="Cullis J."/>
            <person name="Levesque C.A."/>
            <person name="Hambleton S."/>
        </authorList>
    </citation>
    <scope>NUCLEOTIDE SEQUENCE</scope>
    <source>
        <strain evidence="2">DAOMC 236426</strain>
    </source>
</reference>
<proteinExistence type="predicted"/>
<evidence type="ECO:0008006" key="4">
    <source>
        <dbReference type="Google" id="ProtNLM"/>
    </source>
</evidence>